<keyword evidence="9" id="KW-0963">Cytoplasm</keyword>
<keyword evidence="12" id="KW-1185">Reference proteome</keyword>
<evidence type="ECO:0000259" key="10">
    <source>
        <dbReference type="PROSITE" id="PS50862"/>
    </source>
</evidence>
<evidence type="ECO:0000256" key="5">
    <source>
        <dbReference type="ARBA" id="ARBA00022840"/>
    </source>
</evidence>
<dbReference type="PANTHER" id="PTHR11476:SF7">
    <property type="entry name" value="HISTIDINE--TRNA LIGASE"/>
    <property type="match status" value="1"/>
</dbReference>
<protein>
    <recommendedName>
        <fullName evidence="9">Histidine--tRNA ligase</fullName>
        <ecNumber evidence="9">6.1.1.21</ecNumber>
    </recommendedName>
    <alternativeName>
        <fullName evidence="9">Histidyl-tRNA synthetase</fullName>
        <shortName evidence="9">HisRS</shortName>
    </alternativeName>
</protein>
<dbReference type="PROSITE" id="PS50862">
    <property type="entry name" value="AA_TRNA_LIGASE_II"/>
    <property type="match status" value="1"/>
</dbReference>
<dbReference type="Pfam" id="PF03129">
    <property type="entry name" value="HGTP_anticodon"/>
    <property type="match status" value="1"/>
</dbReference>
<dbReference type="PANTHER" id="PTHR11476">
    <property type="entry name" value="HISTIDYL-TRNA SYNTHETASE"/>
    <property type="match status" value="1"/>
</dbReference>
<dbReference type="SUPFAM" id="SSF52954">
    <property type="entry name" value="Class II aaRS ABD-related"/>
    <property type="match status" value="1"/>
</dbReference>
<keyword evidence="7 9" id="KW-0030">Aminoacyl-tRNA synthetase</keyword>
<dbReference type="EC" id="6.1.1.21" evidence="9"/>
<evidence type="ECO:0000256" key="2">
    <source>
        <dbReference type="ARBA" id="ARBA00011738"/>
    </source>
</evidence>
<feature type="domain" description="Aminoacyl-transfer RNA synthetases class-II family profile" evidence="10">
    <location>
        <begin position="1"/>
        <end position="498"/>
    </location>
</feature>
<evidence type="ECO:0000256" key="7">
    <source>
        <dbReference type="ARBA" id="ARBA00023146"/>
    </source>
</evidence>
<evidence type="ECO:0000313" key="11">
    <source>
        <dbReference type="EMBL" id="MFC3875733.1"/>
    </source>
</evidence>
<evidence type="ECO:0000313" key="12">
    <source>
        <dbReference type="Proteomes" id="UP001595812"/>
    </source>
</evidence>
<dbReference type="NCBIfam" id="TIGR00442">
    <property type="entry name" value="hisS"/>
    <property type="match status" value="1"/>
</dbReference>
<dbReference type="InterPro" id="IPR045864">
    <property type="entry name" value="aa-tRNA-synth_II/BPL/LPL"/>
</dbReference>
<comment type="catalytic activity">
    <reaction evidence="8 9">
        <text>tRNA(His) + L-histidine + ATP = L-histidyl-tRNA(His) + AMP + diphosphate + H(+)</text>
        <dbReference type="Rhea" id="RHEA:17313"/>
        <dbReference type="Rhea" id="RHEA-COMP:9665"/>
        <dbReference type="Rhea" id="RHEA-COMP:9689"/>
        <dbReference type="ChEBI" id="CHEBI:15378"/>
        <dbReference type="ChEBI" id="CHEBI:30616"/>
        <dbReference type="ChEBI" id="CHEBI:33019"/>
        <dbReference type="ChEBI" id="CHEBI:57595"/>
        <dbReference type="ChEBI" id="CHEBI:78442"/>
        <dbReference type="ChEBI" id="CHEBI:78527"/>
        <dbReference type="ChEBI" id="CHEBI:456215"/>
        <dbReference type="EC" id="6.1.1.21"/>
    </reaction>
</comment>
<dbReference type="InterPro" id="IPR036621">
    <property type="entry name" value="Anticodon-bd_dom_sf"/>
</dbReference>
<evidence type="ECO:0000256" key="6">
    <source>
        <dbReference type="ARBA" id="ARBA00022917"/>
    </source>
</evidence>
<gene>
    <name evidence="9 11" type="primary">hisS</name>
    <name evidence="11" type="ORF">ACFOSX_00690</name>
</gene>
<dbReference type="EMBL" id="JBHSAT010000002">
    <property type="protein sequence ID" value="MFC3875733.1"/>
    <property type="molecule type" value="Genomic_DNA"/>
</dbReference>
<comment type="caution">
    <text evidence="11">The sequence shown here is derived from an EMBL/GenBank/DDBJ whole genome shotgun (WGS) entry which is preliminary data.</text>
</comment>
<accession>A0ABV8AD17</accession>
<evidence type="ECO:0000256" key="3">
    <source>
        <dbReference type="ARBA" id="ARBA00022598"/>
    </source>
</evidence>
<evidence type="ECO:0000256" key="1">
    <source>
        <dbReference type="ARBA" id="ARBA00008226"/>
    </source>
</evidence>
<keyword evidence="3 9" id="KW-0436">Ligase</keyword>
<comment type="similarity">
    <text evidence="1 9">Belongs to the class-II aminoacyl-tRNA synthetase family.</text>
</comment>
<dbReference type="InterPro" id="IPR015807">
    <property type="entry name" value="His-tRNA-ligase"/>
</dbReference>
<keyword evidence="4 9" id="KW-0547">Nucleotide-binding</keyword>
<dbReference type="GO" id="GO:0004821">
    <property type="term" value="F:histidine-tRNA ligase activity"/>
    <property type="evidence" value="ECO:0007669"/>
    <property type="project" value="UniProtKB-EC"/>
</dbReference>
<dbReference type="SUPFAM" id="SSF55681">
    <property type="entry name" value="Class II aaRS and biotin synthetases"/>
    <property type="match status" value="1"/>
</dbReference>
<evidence type="ECO:0000256" key="4">
    <source>
        <dbReference type="ARBA" id="ARBA00022741"/>
    </source>
</evidence>
<name>A0ABV8AD17_9FLAO</name>
<dbReference type="CDD" id="cd00773">
    <property type="entry name" value="HisRS-like_core"/>
    <property type="match status" value="1"/>
</dbReference>
<dbReference type="InterPro" id="IPR006195">
    <property type="entry name" value="aa-tRNA-synth_II"/>
</dbReference>
<dbReference type="InterPro" id="IPR041715">
    <property type="entry name" value="HisRS-like_core"/>
</dbReference>
<organism evidence="11 12">
    <name type="scientific">Winogradskyella maritima</name>
    <dbReference type="NCBI Taxonomy" id="1517766"/>
    <lineage>
        <taxon>Bacteria</taxon>
        <taxon>Pseudomonadati</taxon>
        <taxon>Bacteroidota</taxon>
        <taxon>Flavobacteriia</taxon>
        <taxon>Flavobacteriales</taxon>
        <taxon>Flavobacteriaceae</taxon>
        <taxon>Winogradskyella</taxon>
    </lineage>
</organism>
<dbReference type="Gene3D" id="3.30.930.10">
    <property type="entry name" value="Bira Bifunctional Protein, Domain 2"/>
    <property type="match status" value="2"/>
</dbReference>
<comment type="subcellular location">
    <subcellularLocation>
        <location evidence="9">Cytoplasm</location>
    </subcellularLocation>
</comment>
<keyword evidence="6 9" id="KW-0648">Protein biosynthesis</keyword>
<dbReference type="InterPro" id="IPR033656">
    <property type="entry name" value="HisRS_anticodon"/>
</dbReference>
<evidence type="ECO:0000256" key="9">
    <source>
        <dbReference type="HAMAP-Rule" id="MF_00127"/>
    </source>
</evidence>
<keyword evidence="5 9" id="KW-0067">ATP-binding</keyword>
<dbReference type="PIRSF" id="PIRSF001549">
    <property type="entry name" value="His-tRNA_synth"/>
    <property type="match status" value="1"/>
</dbReference>
<dbReference type="CDD" id="cd00859">
    <property type="entry name" value="HisRS_anticodon"/>
    <property type="match status" value="1"/>
</dbReference>
<dbReference type="HAMAP" id="MF_00127">
    <property type="entry name" value="His_tRNA_synth"/>
    <property type="match status" value="1"/>
</dbReference>
<dbReference type="InterPro" id="IPR004516">
    <property type="entry name" value="HisRS/HisZ"/>
</dbReference>
<dbReference type="Proteomes" id="UP001595812">
    <property type="component" value="Unassembled WGS sequence"/>
</dbReference>
<dbReference type="Gene3D" id="3.40.50.800">
    <property type="entry name" value="Anticodon-binding domain"/>
    <property type="match status" value="1"/>
</dbReference>
<dbReference type="Pfam" id="PF13393">
    <property type="entry name" value="tRNA-synt_His"/>
    <property type="match status" value="1"/>
</dbReference>
<evidence type="ECO:0000256" key="8">
    <source>
        <dbReference type="ARBA" id="ARBA00047639"/>
    </source>
</evidence>
<dbReference type="InterPro" id="IPR004154">
    <property type="entry name" value="Anticodon-bd"/>
</dbReference>
<comment type="subunit">
    <text evidence="2 9">Homodimer.</text>
</comment>
<sequence>MAQKPSIPKGTRDFNSEEVSKRNYIIDTIKSQFQLFGFQPIETPSFEHSDTLMGKYGDEGDRLIFKILNSGEYLKGVDETFYLNIIRIQNLIRDGYERLLKHLKAQNDLNSLFERDEQGFMELINEWKIFQDQDYELFGFRKSYILLKLSRAFYESNFGENKNLSYSYTGLLVKEILDKYIRESSNKIVSSISEKALRYDLTVPFARYVVQHQNDIEFPFKRYQIQPVWRADRPQKGRFREFFQCDADVVGSTSLLQEVEFIQLYDAVFTSLRLEGVTIKINNRKILSGIAEVIGAQDKLIDFTVALDKLDKIGEEKVKQEMRNKGISEAGIENLQPLFALSGDFSSQVESLKSILATSDIGQKGIEELQFISDAIETLGLKTAKLQLDVTLARGLNYYTGAIFEVSAPEGVKMGSIGGGGRYDDLTGIFGLKNMSGVGISFGLDRIYLVLEELGLFPETVSEQTKVLFINFGSKEAMGCLKAIKALREKGVKAELYPDDAKMKKQMNHANRRNIPYVVLVGEQELEASNFTLKNMASGEQSTLSLSDLLQKLS</sequence>
<dbReference type="RefSeq" id="WP_386096161.1">
    <property type="nucleotide sequence ID" value="NZ_JBHSAT010000002.1"/>
</dbReference>
<proteinExistence type="inferred from homology"/>
<reference evidence="12" key="1">
    <citation type="journal article" date="2019" name="Int. J. Syst. Evol. Microbiol.">
        <title>The Global Catalogue of Microorganisms (GCM) 10K type strain sequencing project: providing services to taxonomists for standard genome sequencing and annotation.</title>
        <authorList>
            <consortium name="The Broad Institute Genomics Platform"/>
            <consortium name="The Broad Institute Genome Sequencing Center for Infectious Disease"/>
            <person name="Wu L."/>
            <person name="Ma J."/>
        </authorList>
    </citation>
    <scope>NUCLEOTIDE SEQUENCE [LARGE SCALE GENOMIC DNA]</scope>
    <source>
        <strain evidence="12">CECT 8979</strain>
    </source>
</reference>